<proteinExistence type="inferred from homology"/>
<reference evidence="3 4" key="1">
    <citation type="submission" date="2016-07" db="EMBL/GenBank/DDBJ databases">
        <title>Pervasive Adenine N6-methylation of Active Genes in Fungi.</title>
        <authorList>
            <consortium name="DOE Joint Genome Institute"/>
            <person name="Mondo S.J."/>
            <person name="Dannebaum R.O."/>
            <person name="Kuo R.C."/>
            <person name="Labutti K."/>
            <person name="Haridas S."/>
            <person name="Kuo A."/>
            <person name="Salamov A."/>
            <person name="Ahrendt S.R."/>
            <person name="Lipzen A."/>
            <person name="Sullivan W."/>
            <person name="Andreopoulos W.B."/>
            <person name="Clum A."/>
            <person name="Lindquist E."/>
            <person name="Daum C."/>
            <person name="Ramamoorthy G.K."/>
            <person name="Gryganskyi A."/>
            <person name="Culley D."/>
            <person name="Magnuson J.K."/>
            <person name="James T.Y."/>
            <person name="O'Malley M.A."/>
            <person name="Stajich J.E."/>
            <person name="Spatafora J.W."/>
            <person name="Visel A."/>
            <person name="Grigoriev I.V."/>
        </authorList>
    </citation>
    <scope>NUCLEOTIDE SEQUENCE [LARGE SCALE GENOMIC DNA]</scope>
    <source>
        <strain evidence="3 4">JEL800</strain>
    </source>
</reference>
<gene>
    <name evidence="3" type="ORF">BCR33DRAFT_723398</name>
</gene>
<evidence type="ECO:0000256" key="2">
    <source>
        <dbReference type="SAM" id="MobiDB-lite"/>
    </source>
</evidence>
<organism evidence="3 4">
    <name type="scientific">Rhizoclosmatium globosum</name>
    <dbReference type="NCBI Taxonomy" id="329046"/>
    <lineage>
        <taxon>Eukaryota</taxon>
        <taxon>Fungi</taxon>
        <taxon>Fungi incertae sedis</taxon>
        <taxon>Chytridiomycota</taxon>
        <taxon>Chytridiomycota incertae sedis</taxon>
        <taxon>Chytridiomycetes</taxon>
        <taxon>Chytridiales</taxon>
        <taxon>Chytriomycetaceae</taxon>
        <taxon>Rhizoclosmatium</taxon>
    </lineage>
</organism>
<dbReference type="OrthoDB" id="27934at2759"/>
<dbReference type="InterPro" id="IPR011990">
    <property type="entry name" value="TPR-like_helical_dom_sf"/>
</dbReference>
<feature type="compositionally biased region" description="Polar residues" evidence="2">
    <location>
        <begin position="46"/>
        <end position="67"/>
    </location>
</feature>
<feature type="region of interest" description="Disordered" evidence="2">
    <location>
        <begin position="42"/>
        <end position="67"/>
    </location>
</feature>
<dbReference type="InterPro" id="IPR050767">
    <property type="entry name" value="Sel1_AlgK"/>
</dbReference>
<dbReference type="SMART" id="SM00671">
    <property type="entry name" value="SEL1"/>
    <property type="match status" value="7"/>
</dbReference>
<dbReference type="Gene3D" id="1.25.40.10">
    <property type="entry name" value="Tetratricopeptide repeat domain"/>
    <property type="match status" value="2"/>
</dbReference>
<evidence type="ECO:0000313" key="3">
    <source>
        <dbReference type="EMBL" id="ORY32740.1"/>
    </source>
</evidence>
<evidence type="ECO:0000313" key="4">
    <source>
        <dbReference type="Proteomes" id="UP000193642"/>
    </source>
</evidence>
<dbReference type="Pfam" id="PF08238">
    <property type="entry name" value="Sel1"/>
    <property type="match status" value="7"/>
</dbReference>
<protein>
    <submittedName>
        <fullName evidence="3">HCP-like protein</fullName>
    </submittedName>
</protein>
<dbReference type="PANTHER" id="PTHR11102:SF147">
    <property type="entry name" value="SEL1L ADAPTOR SUBUNIT OF ERAD E3 UBIQUITIN LIGASE"/>
    <property type="match status" value="1"/>
</dbReference>
<dbReference type="AlphaFoldDB" id="A0A1Y2BDW7"/>
<name>A0A1Y2BDW7_9FUNG</name>
<dbReference type="InterPro" id="IPR006597">
    <property type="entry name" value="Sel1-like"/>
</dbReference>
<dbReference type="Proteomes" id="UP000193642">
    <property type="component" value="Unassembled WGS sequence"/>
</dbReference>
<dbReference type="PANTHER" id="PTHR11102">
    <property type="entry name" value="SEL-1-LIKE PROTEIN"/>
    <property type="match status" value="1"/>
</dbReference>
<evidence type="ECO:0000256" key="1">
    <source>
        <dbReference type="ARBA" id="ARBA00038101"/>
    </source>
</evidence>
<sequence>MIALRRLSLLCARAAATKPNRLTTPLITRTVAPLTTRPLLTPSIRAYSTTQPTTEPSNEPTTQQPTTDTLEAATKDAGRAFFEQKDYSKAVSLLKALLSRPDFTNDSIGIIRMVAVMFANGGKECDQDVSKAIELFESLVAAQSDPFALFGLGLLHVKGRGVAQDFLRAARYFQKAADAGNVQAHYYLGVLSELGIGVSKDEAKALEYYTVAAEKGDANACTNLGIYYRKRGESSKSMDLFKRAARENELAFFTLSAMTDRGEGVDPTYKPNRGFLDLMWITGASPDVHLQAILVENGAPLDFGLDLFDFAKAEGPVKDKYAFQFVTLLYNAGEGSLFARFLAGMRYEFGLVESFGHGMLMDTYKAQHKPEKGEFKEPSYNRIALDMYLSAADQEFVVAQRKLGVVFAKGLLGVTADPTKAFKVFEELAAKNDPIAQYNLGVLYLNGLGVEKDLVKASEQFQLASKQGLSDAEYNLALLYEQGEGGVKKDVARAKQLFTNAAKRGLLDAIERIKGQ</sequence>
<accession>A0A1Y2BDW7</accession>
<dbReference type="EMBL" id="MCGO01000070">
    <property type="protein sequence ID" value="ORY32740.1"/>
    <property type="molecule type" value="Genomic_DNA"/>
</dbReference>
<dbReference type="STRING" id="329046.A0A1Y2BDW7"/>
<dbReference type="SUPFAM" id="SSF81901">
    <property type="entry name" value="HCP-like"/>
    <property type="match status" value="2"/>
</dbReference>
<keyword evidence="4" id="KW-1185">Reference proteome</keyword>
<comment type="similarity">
    <text evidence="1">Belongs to the sel-1 family.</text>
</comment>
<comment type="caution">
    <text evidence="3">The sequence shown here is derived from an EMBL/GenBank/DDBJ whole genome shotgun (WGS) entry which is preliminary data.</text>
</comment>